<protein>
    <submittedName>
        <fullName evidence="1">Uncharacterized protein</fullName>
    </submittedName>
</protein>
<gene>
    <name evidence="1" type="ORF">MSG28_000193</name>
</gene>
<evidence type="ECO:0000313" key="2">
    <source>
        <dbReference type="Proteomes" id="UP001064048"/>
    </source>
</evidence>
<reference evidence="1 2" key="1">
    <citation type="journal article" date="2022" name="Genome Biol. Evol.">
        <title>The Spruce Budworm Genome: Reconstructing the Evolutionary History of Antifreeze Proteins.</title>
        <authorList>
            <person name="Beliveau C."/>
            <person name="Gagne P."/>
            <person name="Picq S."/>
            <person name="Vernygora O."/>
            <person name="Keeling C.I."/>
            <person name="Pinkney K."/>
            <person name="Doucet D."/>
            <person name="Wen F."/>
            <person name="Johnston J.S."/>
            <person name="Maaroufi H."/>
            <person name="Boyle B."/>
            <person name="Laroche J."/>
            <person name="Dewar K."/>
            <person name="Juretic N."/>
            <person name="Blackburn G."/>
            <person name="Nisole A."/>
            <person name="Brunet B."/>
            <person name="Brandao M."/>
            <person name="Lumley L."/>
            <person name="Duan J."/>
            <person name="Quan G."/>
            <person name="Lucarotti C.J."/>
            <person name="Roe A.D."/>
            <person name="Sperling F.A.H."/>
            <person name="Levesque R.C."/>
            <person name="Cusson M."/>
        </authorList>
    </citation>
    <scope>NUCLEOTIDE SEQUENCE [LARGE SCALE GENOMIC DNA]</scope>
    <source>
        <strain evidence="1">Glfc:IPQL:Cfum</strain>
    </source>
</reference>
<proteinExistence type="predicted"/>
<dbReference type="EMBL" id="CM046131">
    <property type="protein sequence ID" value="KAI8429585.1"/>
    <property type="molecule type" value="Genomic_DNA"/>
</dbReference>
<organism evidence="1 2">
    <name type="scientific">Choristoneura fumiferana</name>
    <name type="common">Spruce budworm moth</name>
    <name type="synonym">Archips fumiferana</name>
    <dbReference type="NCBI Taxonomy" id="7141"/>
    <lineage>
        <taxon>Eukaryota</taxon>
        <taxon>Metazoa</taxon>
        <taxon>Ecdysozoa</taxon>
        <taxon>Arthropoda</taxon>
        <taxon>Hexapoda</taxon>
        <taxon>Insecta</taxon>
        <taxon>Pterygota</taxon>
        <taxon>Neoptera</taxon>
        <taxon>Endopterygota</taxon>
        <taxon>Lepidoptera</taxon>
        <taxon>Glossata</taxon>
        <taxon>Ditrysia</taxon>
        <taxon>Tortricoidea</taxon>
        <taxon>Tortricidae</taxon>
        <taxon>Tortricinae</taxon>
        <taxon>Choristoneura</taxon>
    </lineage>
</organism>
<keyword evidence="2" id="KW-1185">Reference proteome</keyword>
<name>A0ACC0JZM6_CHOFU</name>
<comment type="caution">
    <text evidence="1">The sequence shown here is derived from an EMBL/GenBank/DDBJ whole genome shotgun (WGS) entry which is preliminary data.</text>
</comment>
<accession>A0ACC0JZM6</accession>
<feature type="non-terminal residue" evidence="1">
    <location>
        <position position="262"/>
    </location>
</feature>
<dbReference type="Proteomes" id="UP001064048">
    <property type="component" value="Chromosome Z"/>
</dbReference>
<sequence>MIQNDGTHLFQRNTLRLNQGSLEGVQIWETCDKPSAPNQSTCLKVFAIAEASLFYMSVEVEEANETQQLMQNEGEEDEPKIPQAATSPVTSNKMSSGAASLTSRTPGQVFASTGNNSINDSTKVSIINERRLHRDLMRSNYNNRPKHMPKEAPDVKHMEKSLLDLLDDFHTGKLSAFSAGCSMEQMINIRDQQEHLARLHFRLCADVEKPTEDSFDKSTSSLRSARLHSTSLRSVSLRSASLHSASLRSAILRSDSLRSAQQ</sequence>
<evidence type="ECO:0000313" key="1">
    <source>
        <dbReference type="EMBL" id="KAI8429585.1"/>
    </source>
</evidence>